<dbReference type="Proteomes" id="UP000724584">
    <property type="component" value="Unassembled WGS sequence"/>
</dbReference>
<organism evidence="1 2">
    <name type="scientific">Chaetomium tenue</name>
    <dbReference type="NCBI Taxonomy" id="1854479"/>
    <lineage>
        <taxon>Eukaryota</taxon>
        <taxon>Fungi</taxon>
        <taxon>Dikarya</taxon>
        <taxon>Ascomycota</taxon>
        <taxon>Pezizomycotina</taxon>
        <taxon>Sordariomycetes</taxon>
        <taxon>Sordariomycetidae</taxon>
        <taxon>Sordariales</taxon>
        <taxon>Chaetomiaceae</taxon>
        <taxon>Chaetomium</taxon>
    </lineage>
</organism>
<name>A0ACB7PRY1_9PEZI</name>
<protein>
    <submittedName>
        <fullName evidence="1">Uncharacterized protein</fullName>
    </submittedName>
</protein>
<accession>A0ACB7PRY1</accession>
<comment type="caution">
    <text evidence="1">The sequence shown here is derived from an EMBL/GenBank/DDBJ whole genome shotgun (WGS) entry which is preliminary data.</text>
</comment>
<dbReference type="EMBL" id="JAGIZQ010000001">
    <property type="protein sequence ID" value="KAH6650528.1"/>
    <property type="molecule type" value="Genomic_DNA"/>
</dbReference>
<proteinExistence type="predicted"/>
<keyword evidence="2" id="KW-1185">Reference proteome</keyword>
<gene>
    <name evidence="1" type="ORF">F5144DRAFT_637464</name>
</gene>
<evidence type="ECO:0000313" key="1">
    <source>
        <dbReference type="EMBL" id="KAH6650528.1"/>
    </source>
</evidence>
<sequence length="591" mass="62329">MVPVQPDPGIFHSRPAAQSRLKLARFLFVAHHDADEKAPRLLHAWLGGAKQAALGRNITGYTLHTHDDLATYDFSEQCKTALTATIACAANTMHWTSPAYRGSLGNATLQDEVCDVGCGTSLASWYHQPLSGAVLEMAGGYIWYGYNESCTTDSKTGRYCNDVIDDFSVAPTRSTTRSRGTSELSKPSTPAARWHSPMTVSSADVVDAAQAVGDVVGGCSSLPVGVEICLPLTCTTYSVVPTDSCVTISATAGIRNLQLYNRWIDQSCDNLHKAKATLGYVVCISPVGGAYVPGTATNTSGITHGGSAGTSPIAAAPPANPTPAPGTIKTCGRWHVAEDGDTCAYLTMKYKIGFDPLVEMNPSIDARTTGNCSLLIVPGYAYCVSLVRPPPRPPYIPKSLGCWLNADNSTRILRGTAWTNDSVTVETCAKECLDNDYYIAGIDSRSSPPTCICGDLAAPNIARLSKSACTADEGINLYVLREYAKLSLPFKPVGCFADTALLTDAGGGTPAPSNTDPVSVARCSAFCFPDYPFFGLSNGNICRCGTGMAEGATSLPELENCNLPCSARGDMTCGGAEATHIYAAQVIISND</sequence>
<reference evidence="1 2" key="1">
    <citation type="journal article" date="2021" name="Nat. Commun.">
        <title>Genetic determinants of endophytism in the Arabidopsis root mycobiome.</title>
        <authorList>
            <person name="Mesny F."/>
            <person name="Miyauchi S."/>
            <person name="Thiergart T."/>
            <person name="Pickel B."/>
            <person name="Atanasova L."/>
            <person name="Karlsson M."/>
            <person name="Huettel B."/>
            <person name="Barry K.W."/>
            <person name="Haridas S."/>
            <person name="Chen C."/>
            <person name="Bauer D."/>
            <person name="Andreopoulos W."/>
            <person name="Pangilinan J."/>
            <person name="LaButti K."/>
            <person name="Riley R."/>
            <person name="Lipzen A."/>
            <person name="Clum A."/>
            <person name="Drula E."/>
            <person name="Henrissat B."/>
            <person name="Kohler A."/>
            <person name="Grigoriev I.V."/>
            <person name="Martin F.M."/>
            <person name="Hacquard S."/>
        </authorList>
    </citation>
    <scope>NUCLEOTIDE SEQUENCE [LARGE SCALE GENOMIC DNA]</scope>
    <source>
        <strain evidence="1 2">MPI-SDFR-AT-0079</strain>
    </source>
</reference>
<evidence type="ECO:0000313" key="2">
    <source>
        <dbReference type="Proteomes" id="UP000724584"/>
    </source>
</evidence>